<dbReference type="AlphaFoldDB" id="A0AAJ6BQJ6"/>
<organism evidence="2 3">
    <name type="scientific">Candidatus Andeanibacterium colombiense</name>
    <dbReference type="NCBI Taxonomy" id="3121345"/>
    <lineage>
        <taxon>Bacteria</taxon>
        <taxon>Pseudomonadati</taxon>
        <taxon>Pseudomonadota</taxon>
        <taxon>Alphaproteobacteria</taxon>
        <taxon>Sphingomonadales</taxon>
        <taxon>Sphingomonadaceae</taxon>
        <taxon>Candidatus Andeanibacterium</taxon>
    </lineage>
</organism>
<evidence type="ECO:0000313" key="3">
    <source>
        <dbReference type="Proteomes" id="UP001218362"/>
    </source>
</evidence>
<feature type="signal peptide" evidence="1">
    <location>
        <begin position="1"/>
        <end position="21"/>
    </location>
</feature>
<evidence type="ECO:0008006" key="4">
    <source>
        <dbReference type="Google" id="ProtNLM"/>
    </source>
</evidence>
<feature type="chain" id="PRO_5042569052" description="Argininosuccinate lyase" evidence="1">
    <location>
        <begin position="22"/>
        <end position="79"/>
    </location>
</feature>
<evidence type="ECO:0000313" key="2">
    <source>
        <dbReference type="EMBL" id="WEK47575.1"/>
    </source>
</evidence>
<proteinExistence type="predicted"/>
<dbReference type="Proteomes" id="UP001218362">
    <property type="component" value="Chromosome"/>
</dbReference>
<accession>A0AAJ6BQJ6</accession>
<gene>
    <name evidence="2" type="ORF">P0Y56_04580</name>
</gene>
<dbReference type="PROSITE" id="PS51257">
    <property type="entry name" value="PROKAR_LIPOPROTEIN"/>
    <property type="match status" value="1"/>
</dbReference>
<dbReference type="KEGG" id="acob:P0Y56_04580"/>
<evidence type="ECO:0000256" key="1">
    <source>
        <dbReference type="SAM" id="SignalP"/>
    </source>
</evidence>
<name>A0AAJ6BQJ6_9SPHN</name>
<reference evidence="2" key="1">
    <citation type="submission" date="2023-03" db="EMBL/GenBank/DDBJ databases">
        <title>Andean soil-derived lignocellulolytic bacterial consortium as a source of novel taxa and putative plastic-active enzymes.</title>
        <authorList>
            <person name="Diaz-Garcia L."/>
            <person name="Chuvochina M."/>
            <person name="Feuerriegel G."/>
            <person name="Bunk B."/>
            <person name="Sproer C."/>
            <person name="Streit W.R."/>
            <person name="Rodriguez L.M."/>
            <person name="Overmann J."/>
            <person name="Jimenez D.J."/>
        </authorList>
    </citation>
    <scope>NUCLEOTIDE SEQUENCE</scope>
    <source>
        <strain evidence="2">MAG 26</strain>
    </source>
</reference>
<keyword evidence="1" id="KW-0732">Signal</keyword>
<sequence>MKRQIAAAAMLILLSACGQTADLKPETGRALPAAPYGRADQPTAEELVAPVPQAAPERSVELLTRSQERPNDPFDLPPE</sequence>
<dbReference type="EMBL" id="CP119316">
    <property type="protein sequence ID" value="WEK47575.1"/>
    <property type="molecule type" value="Genomic_DNA"/>
</dbReference>
<protein>
    <recommendedName>
        <fullName evidence="4">Argininosuccinate lyase</fullName>
    </recommendedName>
</protein>